<dbReference type="PRINTS" id="PR00364">
    <property type="entry name" value="DISEASERSIST"/>
</dbReference>
<evidence type="ECO:0000256" key="8">
    <source>
        <dbReference type="ARBA" id="ARBA00023175"/>
    </source>
</evidence>
<evidence type="ECO:0000256" key="3">
    <source>
        <dbReference type="ARBA" id="ARBA00022490"/>
    </source>
</evidence>
<dbReference type="AlphaFoldDB" id="A0A966G3N0"/>
<dbReference type="InterPro" id="IPR027417">
    <property type="entry name" value="P-loop_NTPase"/>
</dbReference>
<comment type="subcellular location">
    <subcellularLocation>
        <location evidence="1">Cytoplasm</location>
        <location evidence="1">Cytoskeleton</location>
    </subcellularLocation>
</comment>
<comment type="caution">
    <text evidence="12">The sequence shown here is derived from an EMBL/GenBank/DDBJ whole genome shotgun (WGS) entry which is preliminary data.</text>
</comment>
<dbReference type="PANTHER" id="PTHR45783">
    <property type="entry name" value="KINESIN LIGHT CHAIN"/>
    <property type="match status" value="1"/>
</dbReference>
<dbReference type="Proteomes" id="UP000799330">
    <property type="component" value="Unassembled WGS sequence"/>
</dbReference>
<dbReference type="InterPro" id="IPR019734">
    <property type="entry name" value="TPR_rpt"/>
</dbReference>
<dbReference type="Gene3D" id="3.40.50.300">
    <property type="entry name" value="P-loop containing nucleotide triphosphate hydrolases"/>
    <property type="match status" value="1"/>
</dbReference>
<name>A0A966G3N0_MICAE</name>
<gene>
    <name evidence="12" type="ORF">GPJ16_23385</name>
</gene>
<keyword evidence="3" id="KW-0963">Cytoplasm</keyword>
<evidence type="ECO:0000256" key="5">
    <source>
        <dbReference type="ARBA" id="ARBA00022737"/>
    </source>
</evidence>
<accession>A0A966G3N0</accession>
<keyword evidence="6 10" id="KW-0802">TPR repeat</keyword>
<evidence type="ECO:0000256" key="1">
    <source>
        <dbReference type="ARBA" id="ARBA00004245"/>
    </source>
</evidence>
<evidence type="ECO:0000256" key="7">
    <source>
        <dbReference type="ARBA" id="ARBA00023054"/>
    </source>
</evidence>
<dbReference type="Pfam" id="PF13424">
    <property type="entry name" value="TPR_12"/>
    <property type="match status" value="1"/>
</dbReference>
<evidence type="ECO:0000259" key="11">
    <source>
        <dbReference type="Pfam" id="PF00931"/>
    </source>
</evidence>
<dbReference type="SUPFAM" id="SSF48452">
    <property type="entry name" value="TPR-like"/>
    <property type="match status" value="1"/>
</dbReference>
<dbReference type="InterPro" id="IPR002151">
    <property type="entry name" value="Kinesin_light"/>
</dbReference>
<feature type="non-terminal residue" evidence="12">
    <location>
        <position position="514"/>
    </location>
</feature>
<sequence>MGREKELTQLKAMLDSGENVAISAIAGIGGVGKTELATQYARRNWEEYKAIAWIVETIGDIRPNLFSYFLKLGISVPEPLVGRPVGEQIQACWRQYLADVAVKDDEKILVVFDDISNLEAVKDAIPPFYPFRVLITTRMRNLDPNLVATLPLDVLEPAAALALLKSLLGENDRRIANQTKIAEQLCQWLEYLPLALELVGAYLANDPDLSLADCFEQLQRLGLDDDALQRSQITLNSAERGVKAAFALTWQKLAPNSRETALLLSLFASWGIVWEVVEVTAIAEELNEIRTPLAKTKKELNEGKKELYRYHLLGFSEEKGVYNIHSLIHLFFKEQLAEQERFDLLPVVSNPLLAIMQAVPQTPTLEQITAVSPFIPHLEALAEDLAQSPAGESFRQTYLRQRQASIQDEDIFGIFTSLGWFYHGQGDYTSAEPWFEQCVEVVKSRLGERHPDVADSLTNLAILYDSQGRYELAEPLYQEALALRKELLGERHPDVATSLNNLANLYYFQGRYEL</sequence>
<dbReference type="SMART" id="SM00028">
    <property type="entry name" value="TPR"/>
    <property type="match status" value="2"/>
</dbReference>
<proteinExistence type="inferred from homology"/>
<dbReference type="GO" id="GO:0005871">
    <property type="term" value="C:kinesin complex"/>
    <property type="evidence" value="ECO:0007669"/>
    <property type="project" value="InterPro"/>
</dbReference>
<evidence type="ECO:0000256" key="10">
    <source>
        <dbReference type="PROSITE-ProRule" id="PRU00339"/>
    </source>
</evidence>
<evidence type="ECO:0000256" key="4">
    <source>
        <dbReference type="ARBA" id="ARBA00022701"/>
    </source>
</evidence>
<dbReference type="Pfam" id="PF13374">
    <property type="entry name" value="TPR_10"/>
    <property type="match status" value="1"/>
</dbReference>
<evidence type="ECO:0000256" key="6">
    <source>
        <dbReference type="ARBA" id="ARBA00022803"/>
    </source>
</evidence>
<protein>
    <submittedName>
        <fullName evidence="12">Tetratricopeptide repeat protein</fullName>
    </submittedName>
</protein>
<dbReference type="InterPro" id="IPR011990">
    <property type="entry name" value="TPR-like_helical_dom_sf"/>
</dbReference>
<dbReference type="PROSITE" id="PS50005">
    <property type="entry name" value="TPR"/>
    <property type="match status" value="1"/>
</dbReference>
<feature type="repeat" description="TPR" evidence="10">
    <location>
        <begin position="454"/>
        <end position="487"/>
    </location>
</feature>
<evidence type="ECO:0000313" key="12">
    <source>
        <dbReference type="EMBL" id="NCS59594.1"/>
    </source>
</evidence>
<dbReference type="GO" id="GO:0007018">
    <property type="term" value="P:microtubule-based movement"/>
    <property type="evidence" value="ECO:0007669"/>
    <property type="project" value="TreeGrafter"/>
</dbReference>
<feature type="domain" description="NB-ARC" evidence="11">
    <location>
        <begin position="4"/>
        <end position="170"/>
    </location>
</feature>
<dbReference type="GO" id="GO:0005874">
    <property type="term" value="C:microtubule"/>
    <property type="evidence" value="ECO:0007669"/>
    <property type="project" value="UniProtKB-KW"/>
</dbReference>
<dbReference type="GO" id="GO:0019894">
    <property type="term" value="F:kinesin binding"/>
    <property type="evidence" value="ECO:0007669"/>
    <property type="project" value="TreeGrafter"/>
</dbReference>
<keyword evidence="8" id="KW-0505">Motor protein</keyword>
<dbReference type="Pfam" id="PF00931">
    <property type="entry name" value="NB-ARC"/>
    <property type="match status" value="1"/>
</dbReference>
<keyword evidence="5" id="KW-0677">Repeat</keyword>
<dbReference type="EMBL" id="JAADAI010000505">
    <property type="protein sequence ID" value="NCS59594.1"/>
    <property type="molecule type" value="Genomic_DNA"/>
</dbReference>
<comment type="similarity">
    <text evidence="2">Belongs to the kinesin light chain family.</text>
</comment>
<dbReference type="GO" id="GO:0043531">
    <property type="term" value="F:ADP binding"/>
    <property type="evidence" value="ECO:0007669"/>
    <property type="project" value="InterPro"/>
</dbReference>
<dbReference type="PANTHER" id="PTHR45783:SF3">
    <property type="entry name" value="KINESIN LIGHT CHAIN"/>
    <property type="match status" value="1"/>
</dbReference>
<dbReference type="InterPro" id="IPR002182">
    <property type="entry name" value="NB-ARC"/>
</dbReference>
<dbReference type="GO" id="GO:0005737">
    <property type="term" value="C:cytoplasm"/>
    <property type="evidence" value="ECO:0007669"/>
    <property type="project" value="TreeGrafter"/>
</dbReference>
<keyword evidence="4" id="KW-0493">Microtubule</keyword>
<keyword evidence="9" id="KW-0206">Cytoskeleton</keyword>
<dbReference type="Gene3D" id="1.25.40.10">
    <property type="entry name" value="Tetratricopeptide repeat domain"/>
    <property type="match status" value="1"/>
</dbReference>
<reference evidence="12" key="1">
    <citation type="journal article" date="2019" name="Mol. Ecol.">
        <title>Genome evolution and host-microbiome shifts correspond with intraspecific niche divergence within harmful algal bloom-forming Microcystis aeruginosa.</title>
        <authorList>
            <person name="Jackrel S.L."/>
            <person name="White J.D."/>
            <person name="Evans J.T."/>
            <person name="Buffin K."/>
            <person name="Hayden K."/>
            <person name="Sarnelle O."/>
            <person name="Denef V.J."/>
        </authorList>
    </citation>
    <scope>NUCLEOTIDE SEQUENCE</scope>
    <source>
        <strain evidence="12">G11-04</strain>
    </source>
</reference>
<evidence type="ECO:0000256" key="9">
    <source>
        <dbReference type="ARBA" id="ARBA00023212"/>
    </source>
</evidence>
<keyword evidence="7" id="KW-0175">Coiled coil</keyword>
<evidence type="ECO:0000256" key="2">
    <source>
        <dbReference type="ARBA" id="ARBA00009622"/>
    </source>
</evidence>
<evidence type="ECO:0000313" key="13">
    <source>
        <dbReference type="Proteomes" id="UP000799330"/>
    </source>
</evidence>
<organism evidence="12 13">
    <name type="scientific">Microcystis aeruginosa G11-04</name>
    <dbReference type="NCBI Taxonomy" id="2685956"/>
    <lineage>
        <taxon>Bacteria</taxon>
        <taxon>Bacillati</taxon>
        <taxon>Cyanobacteriota</taxon>
        <taxon>Cyanophyceae</taxon>
        <taxon>Oscillatoriophycideae</taxon>
        <taxon>Chroococcales</taxon>
        <taxon>Microcystaceae</taxon>
        <taxon>Microcystis</taxon>
    </lineage>
</organism>
<dbReference type="SUPFAM" id="SSF52540">
    <property type="entry name" value="P-loop containing nucleoside triphosphate hydrolases"/>
    <property type="match status" value="1"/>
</dbReference>